<protein>
    <submittedName>
        <fullName evidence="1">Uncharacterized protein</fullName>
    </submittedName>
</protein>
<evidence type="ECO:0000313" key="1">
    <source>
        <dbReference type="EMBL" id="JAH43064.1"/>
    </source>
</evidence>
<proteinExistence type="predicted"/>
<organism evidence="1">
    <name type="scientific">Anguilla anguilla</name>
    <name type="common">European freshwater eel</name>
    <name type="synonym">Muraena anguilla</name>
    <dbReference type="NCBI Taxonomy" id="7936"/>
    <lineage>
        <taxon>Eukaryota</taxon>
        <taxon>Metazoa</taxon>
        <taxon>Chordata</taxon>
        <taxon>Craniata</taxon>
        <taxon>Vertebrata</taxon>
        <taxon>Euteleostomi</taxon>
        <taxon>Actinopterygii</taxon>
        <taxon>Neopterygii</taxon>
        <taxon>Teleostei</taxon>
        <taxon>Anguilliformes</taxon>
        <taxon>Anguillidae</taxon>
        <taxon>Anguilla</taxon>
    </lineage>
</organism>
<sequence>MSICKTSMKILLYQRTQREITIKIHFHLLSLKSSSQIL</sequence>
<dbReference type="AlphaFoldDB" id="A0A0E9SNX0"/>
<dbReference type="EMBL" id="GBXM01065513">
    <property type="protein sequence ID" value="JAH43064.1"/>
    <property type="molecule type" value="Transcribed_RNA"/>
</dbReference>
<reference evidence="1" key="1">
    <citation type="submission" date="2014-11" db="EMBL/GenBank/DDBJ databases">
        <authorList>
            <person name="Amaro Gonzalez C."/>
        </authorList>
    </citation>
    <scope>NUCLEOTIDE SEQUENCE</scope>
</reference>
<accession>A0A0E9SNX0</accession>
<name>A0A0E9SNX0_ANGAN</name>
<reference evidence="1" key="2">
    <citation type="journal article" date="2015" name="Fish Shellfish Immunol.">
        <title>Early steps in the European eel (Anguilla anguilla)-Vibrio vulnificus interaction in the gills: Role of the RtxA13 toxin.</title>
        <authorList>
            <person name="Callol A."/>
            <person name="Pajuelo D."/>
            <person name="Ebbesson L."/>
            <person name="Teles M."/>
            <person name="MacKenzie S."/>
            <person name="Amaro C."/>
        </authorList>
    </citation>
    <scope>NUCLEOTIDE SEQUENCE</scope>
</reference>